<evidence type="ECO:0000313" key="2">
    <source>
        <dbReference type="Proteomes" id="UP001187315"/>
    </source>
</evidence>
<reference evidence="1" key="1">
    <citation type="submission" date="2023-08" db="EMBL/GenBank/DDBJ databases">
        <title>Pelteobagrus vachellii genome.</title>
        <authorList>
            <person name="Liu H."/>
        </authorList>
    </citation>
    <scope>NUCLEOTIDE SEQUENCE</scope>
    <source>
        <strain evidence="1">PRFRI_2022a</strain>
        <tissue evidence="1">Muscle</tissue>
    </source>
</reference>
<name>A0AA88IW34_TACVA</name>
<organism evidence="1 2">
    <name type="scientific">Tachysurus vachellii</name>
    <name type="common">Darkbarbel catfish</name>
    <name type="synonym">Pelteobagrus vachellii</name>
    <dbReference type="NCBI Taxonomy" id="175792"/>
    <lineage>
        <taxon>Eukaryota</taxon>
        <taxon>Metazoa</taxon>
        <taxon>Chordata</taxon>
        <taxon>Craniata</taxon>
        <taxon>Vertebrata</taxon>
        <taxon>Euteleostomi</taxon>
        <taxon>Actinopterygii</taxon>
        <taxon>Neopterygii</taxon>
        <taxon>Teleostei</taxon>
        <taxon>Ostariophysi</taxon>
        <taxon>Siluriformes</taxon>
        <taxon>Bagridae</taxon>
        <taxon>Tachysurus</taxon>
    </lineage>
</organism>
<gene>
    <name evidence="1" type="ORF">Q7C36_020577</name>
</gene>
<comment type="caution">
    <text evidence="1">The sequence shown here is derived from an EMBL/GenBank/DDBJ whole genome shotgun (WGS) entry which is preliminary data.</text>
</comment>
<dbReference type="EMBL" id="JAVHJS010000022">
    <property type="protein sequence ID" value="KAK2821234.1"/>
    <property type="molecule type" value="Genomic_DNA"/>
</dbReference>
<keyword evidence="2" id="KW-1185">Reference proteome</keyword>
<protein>
    <submittedName>
        <fullName evidence="1">Uncharacterized protein</fullName>
    </submittedName>
</protein>
<evidence type="ECO:0000313" key="1">
    <source>
        <dbReference type="EMBL" id="KAK2821234.1"/>
    </source>
</evidence>
<sequence length="104" mass="11514">MPRPSERTLNVLLCPRAGIERGRIDPTHLSTPAAFFTGQSLQERSLSQLLCNLIRSVVVNPAVELISLSSMDPRGCSWLKFCLLQPGGSGQKFSTAQHTFLERF</sequence>
<proteinExistence type="predicted"/>
<accession>A0AA88IW34</accession>
<dbReference type="AlphaFoldDB" id="A0AA88IW34"/>
<dbReference type="Proteomes" id="UP001187315">
    <property type="component" value="Unassembled WGS sequence"/>
</dbReference>